<protein>
    <submittedName>
        <fullName evidence="1">Uncharacterized protein</fullName>
    </submittedName>
</protein>
<dbReference type="EMBL" id="CM003532">
    <property type="protein sequence ID" value="RCV25508.1"/>
    <property type="molecule type" value="Genomic_DNA"/>
</dbReference>
<dbReference type="AlphaFoldDB" id="A0A368R620"/>
<dbReference type="OrthoDB" id="695752at2759"/>
<proteinExistence type="predicted"/>
<accession>A0A368R620</accession>
<evidence type="ECO:0000313" key="1">
    <source>
        <dbReference type="EMBL" id="RCV25508.1"/>
    </source>
</evidence>
<organism evidence="1">
    <name type="scientific">Setaria italica</name>
    <name type="common">Foxtail millet</name>
    <name type="synonym">Panicum italicum</name>
    <dbReference type="NCBI Taxonomy" id="4555"/>
    <lineage>
        <taxon>Eukaryota</taxon>
        <taxon>Viridiplantae</taxon>
        <taxon>Streptophyta</taxon>
        <taxon>Embryophyta</taxon>
        <taxon>Tracheophyta</taxon>
        <taxon>Spermatophyta</taxon>
        <taxon>Magnoliopsida</taxon>
        <taxon>Liliopsida</taxon>
        <taxon>Poales</taxon>
        <taxon>Poaceae</taxon>
        <taxon>PACMAD clade</taxon>
        <taxon>Panicoideae</taxon>
        <taxon>Panicodae</taxon>
        <taxon>Paniceae</taxon>
        <taxon>Cenchrinae</taxon>
        <taxon>Setaria</taxon>
    </lineage>
</organism>
<reference evidence="1" key="1">
    <citation type="journal article" date="2012" name="Nat. Biotechnol.">
        <title>Reference genome sequence of the model plant Setaria.</title>
        <authorList>
            <person name="Bennetzen J.L."/>
            <person name="Schmutz J."/>
            <person name="Wang H."/>
            <person name="Percifield R."/>
            <person name="Hawkins J."/>
            <person name="Pontaroli A.C."/>
            <person name="Estep M."/>
            <person name="Feng L."/>
            <person name="Vaughn J.N."/>
            <person name="Grimwood J."/>
            <person name="Jenkins J."/>
            <person name="Barry K."/>
            <person name="Lindquist E."/>
            <person name="Hellsten U."/>
            <person name="Deshpande S."/>
            <person name="Wang X."/>
            <person name="Wu X."/>
            <person name="Mitros T."/>
            <person name="Triplett J."/>
            <person name="Yang X."/>
            <person name="Ye C.Y."/>
            <person name="Mauro-Herrera M."/>
            <person name="Wang L."/>
            <person name="Li P."/>
            <person name="Sharma M."/>
            <person name="Sharma R."/>
            <person name="Ronald P.C."/>
            <person name="Panaud O."/>
            <person name="Kellogg E.A."/>
            <person name="Brutnell T.P."/>
            <person name="Doust A.N."/>
            <person name="Tuskan G.A."/>
            <person name="Rokhsar D."/>
            <person name="Devos K.M."/>
        </authorList>
    </citation>
    <scope>NUCLEOTIDE SEQUENCE [LARGE SCALE GENOMIC DNA]</scope>
    <source>
        <strain evidence="1">Yugu1</strain>
    </source>
</reference>
<gene>
    <name evidence="1" type="ORF">SETIT_5G172600v2</name>
</gene>
<reference evidence="1" key="2">
    <citation type="submission" date="2015-07" db="EMBL/GenBank/DDBJ databases">
        <authorList>
            <person name="Noorani M."/>
        </authorList>
    </citation>
    <scope>NUCLEOTIDE SEQUENCE</scope>
    <source>
        <strain evidence="1">Yugu1</strain>
    </source>
</reference>
<sequence length="103" mass="12423">MHKVSIYIARVMRKKCHKQPPGTTLCRYYVCEFLRNNGRYRTNPEDMPRIDTHDATLEDKHIDNICRDMARFIQREICHEDRAFFDKDGVLMVDECKDLCRWV</sequence>
<name>A0A368R620_SETIT</name>